<feature type="region of interest" description="Disordered" evidence="3">
    <location>
        <begin position="368"/>
        <end position="503"/>
    </location>
</feature>
<dbReference type="EMBL" id="BTSY01000003">
    <property type="protein sequence ID" value="GMT21235.1"/>
    <property type="molecule type" value="Genomic_DNA"/>
</dbReference>
<dbReference type="InterPro" id="IPR000608">
    <property type="entry name" value="UBC"/>
</dbReference>
<organism evidence="5 6">
    <name type="scientific">Pristionchus fissidentatus</name>
    <dbReference type="NCBI Taxonomy" id="1538716"/>
    <lineage>
        <taxon>Eukaryota</taxon>
        <taxon>Metazoa</taxon>
        <taxon>Ecdysozoa</taxon>
        <taxon>Nematoda</taxon>
        <taxon>Chromadorea</taxon>
        <taxon>Rhabditida</taxon>
        <taxon>Rhabditina</taxon>
        <taxon>Diplogasteromorpha</taxon>
        <taxon>Diplogasteroidea</taxon>
        <taxon>Neodiplogasteridae</taxon>
        <taxon>Pristionchus</taxon>
    </lineage>
</organism>
<evidence type="ECO:0000256" key="2">
    <source>
        <dbReference type="ARBA" id="ARBA00022786"/>
    </source>
</evidence>
<keyword evidence="2" id="KW-0833">Ubl conjugation pathway</keyword>
<feature type="domain" description="UBC core" evidence="4">
    <location>
        <begin position="829"/>
        <end position="989"/>
    </location>
</feature>
<evidence type="ECO:0000259" key="4">
    <source>
        <dbReference type="PROSITE" id="PS50127"/>
    </source>
</evidence>
<feature type="region of interest" description="Disordered" evidence="3">
    <location>
        <begin position="1"/>
        <end position="32"/>
    </location>
</feature>
<dbReference type="PROSITE" id="PS50127">
    <property type="entry name" value="UBC_2"/>
    <property type="match status" value="1"/>
</dbReference>
<dbReference type="InterPro" id="IPR057735">
    <property type="entry name" value="UBE2O-like_tSH3-B"/>
</dbReference>
<comment type="caution">
    <text evidence="5">The sequence shown here is derived from an EMBL/GenBank/DDBJ whole genome shotgun (WGS) entry which is preliminary data.</text>
</comment>
<dbReference type="AlphaFoldDB" id="A0AAV5VRD7"/>
<reference evidence="5" key="1">
    <citation type="submission" date="2023-10" db="EMBL/GenBank/DDBJ databases">
        <title>Genome assembly of Pristionchus species.</title>
        <authorList>
            <person name="Yoshida K."/>
            <person name="Sommer R.J."/>
        </authorList>
    </citation>
    <scope>NUCLEOTIDE SEQUENCE</scope>
    <source>
        <strain evidence="5">RS5133</strain>
    </source>
</reference>
<dbReference type="Pfam" id="PF23046">
    <property type="entry name" value="tSH3-B_UBE2O"/>
    <property type="match status" value="1"/>
</dbReference>
<feature type="compositionally biased region" description="Basic residues" evidence="3">
    <location>
        <begin position="468"/>
        <end position="487"/>
    </location>
</feature>
<proteinExistence type="predicted"/>
<keyword evidence="1" id="KW-0808">Transferase</keyword>
<name>A0AAV5VRD7_9BILA</name>
<evidence type="ECO:0000313" key="5">
    <source>
        <dbReference type="EMBL" id="GMT21235.1"/>
    </source>
</evidence>
<protein>
    <recommendedName>
        <fullName evidence="4">UBC core domain-containing protein</fullName>
    </recommendedName>
</protein>
<dbReference type="Gene3D" id="3.10.110.10">
    <property type="entry name" value="Ubiquitin Conjugating Enzyme"/>
    <property type="match status" value="1"/>
</dbReference>
<evidence type="ECO:0000313" key="6">
    <source>
        <dbReference type="Proteomes" id="UP001432322"/>
    </source>
</evidence>
<dbReference type="Pfam" id="PF23043">
    <property type="entry name" value="SH3-B_UBE2O"/>
    <property type="match status" value="1"/>
</dbReference>
<dbReference type="Proteomes" id="UP001432322">
    <property type="component" value="Unassembled WGS sequence"/>
</dbReference>
<dbReference type="PANTHER" id="PTHR46116">
    <property type="entry name" value="(E3-INDEPENDENT) E2 UBIQUITIN-CONJUGATING ENZYME"/>
    <property type="match status" value="1"/>
</dbReference>
<evidence type="ECO:0000256" key="1">
    <source>
        <dbReference type="ARBA" id="ARBA00022679"/>
    </source>
</evidence>
<keyword evidence="6" id="KW-1185">Reference proteome</keyword>
<gene>
    <name evidence="5" type="ORF">PFISCL1PPCAC_12532</name>
</gene>
<dbReference type="SMART" id="SM00212">
    <property type="entry name" value="UBCc"/>
    <property type="match status" value="1"/>
</dbReference>
<accession>A0AAV5VRD7</accession>
<feature type="compositionally biased region" description="Acidic residues" evidence="3">
    <location>
        <begin position="1"/>
        <end position="13"/>
    </location>
</feature>
<dbReference type="InterPro" id="IPR016135">
    <property type="entry name" value="UBQ-conjugating_enzyme/RWD"/>
</dbReference>
<dbReference type="CDD" id="cd23837">
    <property type="entry name" value="UBCc_UBE2O"/>
    <property type="match status" value="1"/>
</dbReference>
<dbReference type="InterPro" id="IPR057733">
    <property type="entry name" value="UBE2O-like_SH3-B"/>
</dbReference>
<sequence length="1067" mass="120075">MSDDSLSSSDEDQQPVAYGTSDNRKSRGFRPSNAHNIDLDSAYLVNKFDRPLPVKEDLIIYVERNKIKLGYVNKVSYKDQSEDGCAGGTFFVVDEIPNMRPTFVHSHEGITVDRCFSVGETVMMFKNKHEGTDMAINRCHANTMIGQVIAVRTTADVLRLPENNVILKDVPIDKFKMTELMNYNSSHNYVLYKEWIGDITEMENEVTCFYKKQRVVINESSKLESHFIRKGEGYSNKSLIPGEAVYVELRTLTSKYAKWEGEPPTALQKRAARPFRSSEKIRLVIEKVDPFSISVKWIQSPSVMTMPDTKIMKEEINNITLIDVSANTRVSSADRMVFTIEKDVRKMTKREYSDYLNKEYRHWFDSPKTRQEKKKKEKMESTSLNTVHEEEEEMKSVKDEDHEEGDEEMEVDEHGTGDVAGAHDEDEEEEDEGEEESGGGGKGGKKTSSNSLAPADLLPPVTSGRGVGRLKRGRKMVRTREPRKKKAASGSGTVAQPEKKDPKMFKGTAVGEVMISHTMCDVEWMDGTITKDIHGAQLVPIDPDLDQQDHLPGNIIAKKSDEQTNYDDTFGIILSVNPHERVAQVRWFTLIDRRVVNAGAQHTGDEECTLFDIMPHPYFKRQFCGYLALCLSKSDGLSTPDMKTTGCKILANLQNGKQLVEYFDGTRDEVWPMELMTLPLHEHEEDSEMDGEVDWINDTAAALASQLPPATAAEIQRVVSGAVAAAAAESGPSTSSAIAAVETALQQHSTSSKEVADKIAEREQTPMFVRRSTRSSVKKRKTSVAEEEEEELIPKSLPVFEKGTFTVLDGEVLITHKYINDAVCSPSRQWMKAVMREHTHLKEHLPAEIHLWAWENRLDLMTLVIFGPADTPFELTPFHFDIHIPDNFPAAPPKVHYYAWSQEQLNPNLYQVGKVCVSLLGTWDGDAAEKWTPTSNLLQVFLSIQGLILNAEPYFNEAGYESRKNVPEHEANSKRYNETAAINSLEYLWRIYDRPPAHIQAVVRQGVDAKIAEFKSKVLEWAEGGEKKPGYPVHASKGFCLALKTTMGKIVSIVNKHNAKPSDISLD</sequence>
<dbReference type="PANTHER" id="PTHR46116:SF15">
    <property type="entry name" value="(E3-INDEPENDENT) E2 UBIQUITIN-CONJUGATING ENZYME"/>
    <property type="match status" value="1"/>
</dbReference>
<dbReference type="GO" id="GO:0061631">
    <property type="term" value="F:ubiquitin conjugating enzyme activity"/>
    <property type="evidence" value="ECO:0007669"/>
    <property type="project" value="TreeGrafter"/>
</dbReference>
<dbReference type="Pfam" id="PF00179">
    <property type="entry name" value="UQ_con"/>
    <property type="match status" value="1"/>
</dbReference>
<dbReference type="SUPFAM" id="SSF54495">
    <property type="entry name" value="UBC-like"/>
    <property type="match status" value="1"/>
</dbReference>
<feature type="compositionally biased region" description="Acidic residues" evidence="3">
    <location>
        <begin position="424"/>
        <end position="437"/>
    </location>
</feature>
<feature type="compositionally biased region" description="Acidic residues" evidence="3">
    <location>
        <begin position="401"/>
        <end position="411"/>
    </location>
</feature>
<evidence type="ECO:0000256" key="3">
    <source>
        <dbReference type="SAM" id="MobiDB-lite"/>
    </source>
</evidence>